<sequence>MSVKNNLKSIRMREYMIDNQKEFAKLLGVNYRQYNRYETEGVVPSLEIALKIASKLNKKVEDVFYLCE</sequence>
<dbReference type="SMART" id="SM00530">
    <property type="entry name" value="HTH_XRE"/>
    <property type="match status" value="1"/>
</dbReference>
<dbReference type="SUPFAM" id="SSF47413">
    <property type="entry name" value="lambda repressor-like DNA-binding domains"/>
    <property type="match status" value="1"/>
</dbReference>
<dbReference type="Gene3D" id="1.10.260.40">
    <property type="entry name" value="lambda repressor-like DNA-binding domains"/>
    <property type="match status" value="1"/>
</dbReference>
<organism evidence="2 3">
    <name type="scientific">Tepidibacter hydrothermalis</name>
    <dbReference type="NCBI Taxonomy" id="3036126"/>
    <lineage>
        <taxon>Bacteria</taxon>
        <taxon>Bacillati</taxon>
        <taxon>Bacillota</taxon>
        <taxon>Clostridia</taxon>
        <taxon>Peptostreptococcales</taxon>
        <taxon>Peptostreptococcaceae</taxon>
        <taxon>Tepidibacter</taxon>
    </lineage>
</organism>
<reference evidence="2 3" key="1">
    <citation type="submission" date="2023-03" db="EMBL/GenBank/DDBJ databases">
        <title>Complete genome sequence of Tepidibacter sp. SWIR-1, isolated from a deep-sea hydrothermal vent.</title>
        <authorList>
            <person name="Li X."/>
        </authorList>
    </citation>
    <scope>NUCLEOTIDE SEQUENCE [LARGE SCALE GENOMIC DNA]</scope>
    <source>
        <strain evidence="2 3">SWIR-1</strain>
    </source>
</reference>
<dbReference type="PROSITE" id="PS50943">
    <property type="entry name" value="HTH_CROC1"/>
    <property type="match status" value="1"/>
</dbReference>
<evidence type="ECO:0000259" key="1">
    <source>
        <dbReference type="PROSITE" id="PS50943"/>
    </source>
</evidence>
<gene>
    <name evidence="2" type="ORF">P4S50_08080</name>
</gene>
<dbReference type="CDD" id="cd00093">
    <property type="entry name" value="HTH_XRE"/>
    <property type="match status" value="1"/>
</dbReference>
<dbReference type="InterPro" id="IPR001387">
    <property type="entry name" value="Cro/C1-type_HTH"/>
</dbReference>
<name>A0ABY8EHE9_9FIRM</name>
<protein>
    <submittedName>
        <fullName evidence="2">Helix-turn-helix domain-containing protein</fullName>
    </submittedName>
</protein>
<evidence type="ECO:0000313" key="2">
    <source>
        <dbReference type="EMBL" id="WFD12354.1"/>
    </source>
</evidence>
<dbReference type="Proteomes" id="UP001222800">
    <property type="component" value="Chromosome"/>
</dbReference>
<keyword evidence="3" id="KW-1185">Reference proteome</keyword>
<feature type="domain" description="HTH cro/C1-type" evidence="1">
    <location>
        <begin position="20"/>
        <end position="63"/>
    </location>
</feature>
<proteinExistence type="predicted"/>
<dbReference type="InterPro" id="IPR010982">
    <property type="entry name" value="Lambda_DNA-bd_dom_sf"/>
</dbReference>
<dbReference type="Pfam" id="PF01381">
    <property type="entry name" value="HTH_3"/>
    <property type="match status" value="1"/>
</dbReference>
<dbReference type="EMBL" id="CP120733">
    <property type="protein sequence ID" value="WFD12354.1"/>
    <property type="molecule type" value="Genomic_DNA"/>
</dbReference>
<evidence type="ECO:0000313" key="3">
    <source>
        <dbReference type="Proteomes" id="UP001222800"/>
    </source>
</evidence>
<accession>A0ABY8EHE9</accession>